<dbReference type="AlphaFoldDB" id="A0A7X1ZBG8"/>
<sequence length="92" mass="9778">MTPDADRWPFAGGGEAEADPSREDRAVLARACARLFAHDDGRRLLAHLHALTLGRHLGPESSDAALRHLEGQRALVAHLTRLIAEGGGTPGP</sequence>
<dbReference type="Pfam" id="PF25181">
    <property type="entry name" value="Phage_Bbp19"/>
    <property type="match status" value="1"/>
</dbReference>
<keyword evidence="4" id="KW-1185">Reference proteome</keyword>
<name>A0A7X1ZBG8_9PROT</name>
<protein>
    <recommendedName>
        <fullName evidence="2">Bbp19-like phage domain-containing protein</fullName>
    </recommendedName>
</protein>
<proteinExistence type="predicted"/>
<evidence type="ECO:0000256" key="1">
    <source>
        <dbReference type="SAM" id="MobiDB-lite"/>
    </source>
</evidence>
<dbReference type="EMBL" id="WIVE01000004">
    <property type="protein sequence ID" value="MQX35480.1"/>
    <property type="molecule type" value="Genomic_DNA"/>
</dbReference>
<evidence type="ECO:0000259" key="2">
    <source>
        <dbReference type="Pfam" id="PF25181"/>
    </source>
</evidence>
<dbReference type="RefSeq" id="WP_153341006.1">
    <property type="nucleotide sequence ID" value="NZ_WIVE01000004.1"/>
</dbReference>
<gene>
    <name evidence="3" type="ORF">GHC57_02995</name>
</gene>
<feature type="domain" description="Bbp19-like phage" evidence="2">
    <location>
        <begin position="32"/>
        <end position="82"/>
    </location>
</feature>
<evidence type="ECO:0000313" key="4">
    <source>
        <dbReference type="Proteomes" id="UP000434582"/>
    </source>
</evidence>
<dbReference type="InterPro" id="IPR057447">
    <property type="entry name" value="Bbp19-like_phage"/>
</dbReference>
<reference evidence="3 4" key="1">
    <citation type="submission" date="2019-10" db="EMBL/GenBank/DDBJ databases">
        <title>Draft whole-genome sequence of the purple nonsulfur photosynthetic bacterium Roseospira navarrensis DSM 15114.</title>
        <authorList>
            <person name="Kyndt J.A."/>
            <person name="Meyer T.E."/>
        </authorList>
    </citation>
    <scope>NUCLEOTIDE SEQUENCE [LARGE SCALE GENOMIC DNA]</scope>
    <source>
        <strain evidence="3 4">DSM 15114</strain>
    </source>
</reference>
<organism evidence="3 4">
    <name type="scientific">Roseospira navarrensis</name>
    <dbReference type="NCBI Taxonomy" id="140058"/>
    <lineage>
        <taxon>Bacteria</taxon>
        <taxon>Pseudomonadati</taxon>
        <taxon>Pseudomonadota</taxon>
        <taxon>Alphaproteobacteria</taxon>
        <taxon>Rhodospirillales</taxon>
        <taxon>Rhodospirillaceae</taxon>
        <taxon>Roseospira</taxon>
    </lineage>
</organism>
<accession>A0A7X1ZBG8</accession>
<dbReference type="Proteomes" id="UP000434582">
    <property type="component" value="Unassembled WGS sequence"/>
</dbReference>
<comment type="caution">
    <text evidence="3">The sequence shown here is derived from an EMBL/GenBank/DDBJ whole genome shotgun (WGS) entry which is preliminary data.</text>
</comment>
<evidence type="ECO:0000313" key="3">
    <source>
        <dbReference type="EMBL" id="MQX35480.1"/>
    </source>
</evidence>
<feature type="region of interest" description="Disordered" evidence="1">
    <location>
        <begin position="1"/>
        <end position="23"/>
    </location>
</feature>
<dbReference type="OrthoDB" id="8450036at2"/>